<proteinExistence type="predicted"/>
<organism evidence="3 4">
    <name type="scientific">Jatrophihabitans lederbergiae</name>
    <dbReference type="NCBI Taxonomy" id="3075547"/>
    <lineage>
        <taxon>Bacteria</taxon>
        <taxon>Bacillati</taxon>
        <taxon>Actinomycetota</taxon>
        <taxon>Actinomycetes</taxon>
        <taxon>Jatrophihabitantales</taxon>
        <taxon>Jatrophihabitantaceae</taxon>
        <taxon>Jatrophihabitans</taxon>
    </lineage>
</organism>
<evidence type="ECO:0000313" key="3">
    <source>
        <dbReference type="EMBL" id="MDT0263480.1"/>
    </source>
</evidence>
<keyword evidence="4" id="KW-1185">Reference proteome</keyword>
<accession>A0ABU2JES2</accession>
<dbReference type="Gene3D" id="4.10.1180.10">
    <property type="entry name" value="tm1086 domain"/>
    <property type="match status" value="1"/>
</dbReference>
<dbReference type="Pfam" id="PF14505">
    <property type="entry name" value="DUF4438"/>
    <property type="match status" value="1"/>
</dbReference>
<dbReference type="Gene3D" id="2.40.10.170">
    <property type="match status" value="1"/>
</dbReference>
<dbReference type="InterPro" id="IPR044910">
    <property type="entry name" value="TM_1086_SG_dom"/>
</dbReference>
<gene>
    <name evidence="3" type="ORF">RM423_19025</name>
</gene>
<evidence type="ECO:0000313" key="4">
    <source>
        <dbReference type="Proteomes" id="UP001183176"/>
    </source>
</evidence>
<evidence type="ECO:0000259" key="1">
    <source>
        <dbReference type="Pfam" id="PF14505"/>
    </source>
</evidence>
<dbReference type="RefSeq" id="WP_311424626.1">
    <property type="nucleotide sequence ID" value="NZ_JAVREH010000040.1"/>
</dbReference>
<dbReference type="InterPro" id="IPR029433">
    <property type="entry name" value="DUF4438_N"/>
</dbReference>
<comment type="caution">
    <text evidence="3">The sequence shown here is derived from an EMBL/GenBank/DDBJ whole genome shotgun (WGS) entry which is preliminary data.</text>
</comment>
<reference evidence="4" key="1">
    <citation type="submission" date="2023-07" db="EMBL/GenBank/DDBJ databases">
        <title>30 novel species of actinomycetes from the DSMZ collection.</title>
        <authorList>
            <person name="Nouioui I."/>
        </authorList>
    </citation>
    <scope>NUCLEOTIDE SEQUENCE [LARGE SCALE GENOMIC DNA]</scope>
    <source>
        <strain evidence="4">DSM 44399</strain>
    </source>
</reference>
<dbReference type="InterPro" id="IPR044909">
    <property type="entry name" value="TM_1086_sf"/>
</dbReference>
<protein>
    <submittedName>
        <fullName evidence="3">DUF4438 domain-containing protein</fullName>
    </submittedName>
</protein>
<feature type="domain" description="DUF4438" evidence="2">
    <location>
        <begin position="170"/>
        <end position="271"/>
    </location>
</feature>
<sequence length="290" mass="29593">MSTDIVLATNTAGVIEHPGLDSNPYLVDADGRPYVPTGDGGVVLGLGLGDSVFGYDTDHASPGVSIVHPEQAARHALTAFACLGNRVTVRSGAAAGATGAVLGKRGEQGRVLAWFEPDVLARLVPGDAMAVRAFGQGARLPEPLANLGGQLLNIDPGLLAMLPLDLGESGVSAQVRGSVGSKLIGNGIGRPAHQWDLDLQVDKAIATDHGLGALAIGDLVAVRDLDVRHNAGYRSGWLTIGVALTTTSPRPGHGVGLMPILCLPETAAQVEARAEDHVGVTADILASAMA</sequence>
<evidence type="ECO:0000259" key="2">
    <source>
        <dbReference type="Pfam" id="PF20999"/>
    </source>
</evidence>
<dbReference type="Gene3D" id="2.102.30.10">
    <property type="entry name" value="tm1086 (SG structure) domain"/>
    <property type="match status" value="1"/>
</dbReference>
<name>A0ABU2JES2_9ACTN</name>
<dbReference type="Pfam" id="PF20999">
    <property type="entry name" value="DUF4438_C"/>
    <property type="match status" value="1"/>
</dbReference>
<feature type="domain" description="DUF4438" evidence="1">
    <location>
        <begin position="25"/>
        <end position="159"/>
    </location>
</feature>
<dbReference type="EMBL" id="JAVREH010000040">
    <property type="protein sequence ID" value="MDT0263480.1"/>
    <property type="molecule type" value="Genomic_DNA"/>
</dbReference>
<dbReference type="InterPro" id="IPR048399">
    <property type="entry name" value="DUF4438_C"/>
</dbReference>
<dbReference type="Proteomes" id="UP001183176">
    <property type="component" value="Unassembled WGS sequence"/>
</dbReference>